<sequence>MQISPRQGLLRVREFTLAEIEHFVDPEDKSHPKFPDVANLEFLMFPREDQVSGRSARRIRIGEAVVQGIVNNETLGYFIGRVYLFLTHLGIDKDRLRFRQHLANEMAHYAADCWDAEIECSYGWIECVGIADRSAYDLRAHTDKSGVPLVAHEKFPEPREVEKLIITPAKKELGLAFKGNQKMVVEALEAMGEKEAMEMKATLESKGEAEFHVCTLDRAVTINKNMVSISKEMKKEHQ</sequence>
<dbReference type="PANTHER" id="PTHR10745:SF0">
    <property type="entry name" value="GLYCINE--TRNA LIGASE"/>
    <property type="match status" value="1"/>
</dbReference>
<keyword evidence="2" id="KW-0963">Cytoplasm</keyword>
<reference evidence="8" key="1">
    <citation type="submission" date="2025-08" db="UniProtKB">
        <authorList>
            <consortium name="RefSeq"/>
        </authorList>
    </citation>
    <scope>IDENTIFICATION</scope>
</reference>
<dbReference type="GO" id="GO:0005524">
    <property type="term" value="F:ATP binding"/>
    <property type="evidence" value="ECO:0007669"/>
    <property type="project" value="UniProtKB-KW"/>
</dbReference>
<dbReference type="KEGG" id="nta:107764895"/>
<evidence type="ECO:0000256" key="6">
    <source>
        <dbReference type="ARBA" id="ARBA00022917"/>
    </source>
</evidence>
<keyword evidence="4" id="KW-0547">Nucleotide-binding</keyword>
<dbReference type="OrthoDB" id="57698at2759"/>
<dbReference type="InterPro" id="IPR002315">
    <property type="entry name" value="tRNA-synt_gly"/>
</dbReference>
<feature type="non-terminal residue" evidence="8">
    <location>
        <position position="238"/>
    </location>
</feature>
<evidence type="ECO:0000256" key="4">
    <source>
        <dbReference type="ARBA" id="ARBA00022741"/>
    </source>
</evidence>
<dbReference type="NCBIfam" id="TIGR00389">
    <property type="entry name" value="glyS_dimeric"/>
    <property type="match status" value="1"/>
</dbReference>
<dbReference type="GO" id="GO:0004820">
    <property type="term" value="F:glycine-tRNA ligase activity"/>
    <property type="evidence" value="ECO:0007669"/>
    <property type="project" value="InterPro"/>
</dbReference>
<dbReference type="Gene3D" id="3.30.720.200">
    <property type="match status" value="1"/>
</dbReference>
<dbReference type="SUPFAM" id="SSF55681">
    <property type="entry name" value="Class II aaRS and biotin synthetases"/>
    <property type="match status" value="1"/>
</dbReference>
<keyword evidence="3" id="KW-0436">Ligase</keyword>
<keyword evidence="5" id="KW-0067">ATP-binding</keyword>
<dbReference type="InterPro" id="IPR027031">
    <property type="entry name" value="Gly-tRNA_synthase/POLG2"/>
</dbReference>
<keyword evidence="6" id="KW-0648">Protein biosynthesis</keyword>
<evidence type="ECO:0000256" key="1">
    <source>
        <dbReference type="ARBA" id="ARBA00004496"/>
    </source>
</evidence>
<dbReference type="RefSeq" id="XP_016438968.1">
    <property type="nucleotide sequence ID" value="XM_016583482.1"/>
</dbReference>
<dbReference type="STRING" id="4097.A0A1S3XGG5"/>
<dbReference type="SMR" id="A0A1S3XGG5"/>
<evidence type="ECO:0000256" key="7">
    <source>
        <dbReference type="ARBA" id="ARBA00023146"/>
    </source>
</evidence>
<dbReference type="PaxDb" id="4097-A0A1S3XGG5"/>
<dbReference type="AlphaFoldDB" id="A0A1S3XGG5"/>
<organism evidence="8">
    <name type="scientific">Nicotiana tabacum</name>
    <name type="common">Common tobacco</name>
    <dbReference type="NCBI Taxonomy" id="4097"/>
    <lineage>
        <taxon>Eukaryota</taxon>
        <taxon>Viridiplantae</taxon>
        <taxon>Streptophyta</taxon>
        <taxon>Embryophyta</taxon>
        <taxon>Tracheophyta</taxon>
        <taxon>Spermatophyta</taxon>
        <taxon>Magnoliopsida</taxon>
        <taxon>eudicotyledons</taxon>
        <taxon>Gunneridae</taxon>
        <taxon>Pentapetalae</taxon>
        <taxon>asterids</taxon>
        <taxon>lamiids</taxon>
        <taxon>Solanales</taxon>
        <taxon>Solanaceae</taxon>
        <taxon>Nicotianoideae</taxon>
        <taxon>Nicotianeae</taxon>
        <taxon>Nicotiana</taxon>
    </lineage>
</organism>
<accession>A0A1S3XGG5</accession>
<protein>
    <submittedName>
        <fullName evidence="8">Glycine--tRNA ligase, mitochondrial 1-like</fullName>
    </submittedName>
</protein>
<dbReference type="GO" id="GO:0006426">
    <property type="term" value="P:glycyl-tRNA aminoacylation"/>
    <property type="evidence" value="ECO:0007669"/>
    <property type="project" value="InterPro"/>
</dbReference>
<dbReference type="InterPro" id="IPR045864">
    <property type="entry name" value="aa-tRNA-synth_II/BPL/LPL"/>
</dbReference>
<dbReference type="GO" id="GO:0005737">
    <property type="term" value="C:cytoplasm"/>
    <property type="evidence" value="ECO:0007669"/>
    <property type="project" value="UniProtKB-SubCell"/>
</dbReference>
<evidence type="ECO:0000256" key="5">
    <source>
        <dbReference type="ARBA" id="ARBA00022840"/>
    </source>
</evidence>
<dbReference type="FunFam" id="3.30.720.200:FF:000001">
    <property type="entry name" value="Glycine--tRNA ligase 2"/>
    <property type="match status" value="1"/>
</dbReference>
<comment type="subcellular location">
    <subcellularLocation>
        <location evidence="1">Cytoplasm</location>
    </subcellularLocation>
</comment>
<evidence type="ECO:0000256" key="2">
    <source>
        <dbReference type="ARBA" id="ARBA00022490"/>
    </source>
</evidence>
<evidence type="ECO:0000313" key="8">
    <source>
        <dbReference type="RefSeq" id="XP_016438968.1"/>
    </source>
</evidence>
<dbReference type="PANTHER" id="PTHR10745">
    <property type="entry name" value="GLYCYL-TRNA SYNTHETASE/DNA POLYMERASE SUBUNIT GAMMA-2"/>
    <property type="match status" value="1"/>
</dbReference>
<keyword evidence="7" id="KW-0030">Aminoacyl-tRNA synthetase</keyword>
<proteinExistence type="predicted"/>
<name>A0A1S3XGG5_TOBAC</name>
<evidence type="ECO:0000256" key="3">
    <source>
        <dbReference type="ARBA" id="ARBA00022598"/>
    </source>
</evidence>
<dbReference type="Gene3D" id="3.30.930.10">
    <property type="entry name" value="Bira Bifunctional Protein, Domain 2"/>
    <property type="match status" value="1"/>
</dbReference>
<gene>
    <name evidence="8" type="primary">LOC107764895</name>
</gene>